<dbReference type="Proteomes" id="UP001140172">
    <property type="component" value="Unassembled WGS sequence"/>
</dbReference>
<dbReference type="InterPro" id="IPR000594">
    <property type="entry name" value="ThiF_NAD_FAD-bd"/>
</dbReference>
<comment type="similarity">
    <text evidence="2 4">Belongs to the ubiquitin-activating E1 family. ULA1 subfamily.</text>
</comment>
<dbReference type="EMBL" id="JANBUM010000385">
    <property type="protein sequence ID" value="KAJ2777852.1"/>
    <property type="molecule type" value="Genomic_DNA"/>
</dbReference>
<dbReference type="GO" id="GO:0005737">
    <property type="term" value="C:cytoplasm"/>
    <property type="evidence" value="ECO:0007669"/>
    <property type="project" value="TreeGrafter"/>
</dbReference>
<protein>
    <recommendedName>
        <fullName evidence="4">NEDD8-activating enzyme E1 regulatory subunit</fullName>
    </recommendedName>
</protein>
<evidence type="ECO:0000256" key="3">
    <source>
        <dbReference type="ARBA" id="ARBA00022786"/>
    </source>
</evidence>
<evidence type="ECO:0000259" key="6">
    <source>
        <dbReference type="Pfam" id="PF00899"/>
    </source>
</evidence>
<comment type="function">
    <text evidence="4">Regulatory subunit of the dimeric UBA3-ULA1 E1 enzyme.</text>
</comment>
<dbReference type="Pfam" id="PF00899">
    <property type="entry name" value="ThiF"/>
    <property type="match status" value="1"/>
</dbReference>
<accession>A0A9W8HA70</accession>
<evidence type="ECO:0000313" key="7">
    <source>
        <dbReference type="EMBL" id="KAJ2777852.1"/>
    </source>
</evidence>
<dbReference type="SUPFAM" id="SSF69572">
    <property type="entry name" value="Activating enzymes of the ubiquitin-like proteins"/>
    <property type="match status" value="1"/>
</dbReference>
<dbReference type="GO" id="GO:0045116">
    <property type="term" value="P:protein neddylation"/>
    <property type="evidence" value="ECO:0007669"/>
    <property type="project" value="UniProtKB-UniRule"/>
</dbReference>
<dbReference type="InterPro" id="IPR030667">
    <property type="entry name" value="APP-BP1"/>
</dbReference>
<dbReference type="PANTHER" id="PTHR10953:SF29">
    <property type="entry name" value="NEDD8-ACTIVATING ENZYME E1 REGULATORY SUBUNIT"/>
    <property type="match status" value="1"/>
</dbReference>
<comment type="caution">
    <text evidence="7">The sequence shown here is derived from an EMBL/GenBank/DDBJ whole genome shotgun (WGS) entry which is preliminary data.</text>
</comment>
<feature type="domain" description="THIF-type NAD/FAD binding fold" evidence="6">
    <location>
        <begin position="11"/>
        <end position="558"/>
    </location>
</feature>
<dbReference type="Gene3D" id="3.40.50.720">
    <property type="entry name" value="NAD(P)-binding Rossmann-like Domain"/>
    <property type="match status" value="2"/>
</dbReference>
<evidence type="ECO:0000256" key="5">
    <source>
        <dbReference type="SAM" id="MobiDB-lite"/>
    </source>
</evidence>
<dbReference type="OrthoDB" id="1708823at2759"/>
<dbReference type="GO" id="GO:0019781">
    <property type="term" value="F:NEDD8 activating enzyme activity"/>
    <property type="evidence" value="ECO:0007669"/>
    <property type="project" value="UniProtKB-UniRule"/>
</dbReference>
<keyword evidence="3 4" id="KW-0833">Ubl conjugation pathway</keyword>
<dbReference type="PANTHER" id="PTHR10953">
    <property type="entry name" value="UBIQUITIN-ACTIVATING ENZYME E1"/>
    <property type="match status" value="1"/>
</dbReference>
<feature type="region of interest" description="Disordered" evidence="5">
    <location>
        <begin position="293"/>
        <end position="318"/>
    </location>
</feature>
<evidence type="ECO:0000256" key="4">
    <source>
        <dbReference type="PIRNR" id="PIRNR039099"/>
    </source>
</evidence>
<dbReference type="InterPro" id="IPR035985">
    <property type="entry name" value="Ubiquitin-activating_enz"/>
</dbReference>
<dbReference type="AlphaFoldDB" id="A0A9W8HA70"/>
<organism evidence="7 8">
    <name type="scientific">Coemansia interrupta</name>
    <dbReference type="NCBI Taxonomy" id="1126814"/>
    <lineage>
        <taxon>Eukaryota</taxon>
        <taxon>Fungi</taxon>
        <taxon>Fungi incertae sedis</taxon>
        <taxon>Zoopagomycota</taxon>
        <taxon>Kickxellomycotina</taxon>
        <taxon>Kickxellomycetes</taxon>
        <taxon>Kickxellales</taxon>
        <taxon>Kickxellaceae</taxon>
        <taxon>Coemansia</taxon>
    </lineage>
</organism>
<dbReference type="PIRSF" id="PIRSF039099">
    <property type="entry name" value="APP-BP1"/>
    <property type="match status" value="1"/>
</dbReference>
<evidence type="ECO:0000313" key="8">
    <source>
        <dbReference type="Proteomes" id="UP001140172"/>
    </source>
</evidence>
<gene>
    <name evidence="7" type="ORF">GGI15_004372</name>
</gene>
<dbReference type="InterPro" id="IPR045886">
    <property type="entry name" value="ThiF/MoeB/HesA"/>
</dbReference>
<proteinExistence type="inferred from homology"/>
<reference evidence="7" key="1">
    <citation type="submission" date="2022-07" db="EMBL/GenBank/DDBJ databases">
        <title>Phylogenomic reconstructions and comparative analyses of Kickxellomycotina fungi.</title>
        <authorList>
            <person name="Reynolds N.K."/>
            <person name="Stajich J.E."/>
            <person name="Barry K."/>
            <person name="Grigoriev I.V."/>
            <person name="Crous P."/>
            <person name="Smith M.E."/>
        </authorList>
    </citation>
    <scope>NUCLEOTIDE SEQUENCE</scope>
    <source>
        <strain evidence="7">BCRC 34489</strain>
    </source>
</reference>
<name>A0A9W8HA70_9FUNG</name>
<sequence length="562" mass="60842">MRPETDKSQLYDRQLRLWHESGQTALENAHVCVFGSSALASESLKNLVLPGIGRFTVIDDATVDDQDVLTNFFVRHDDAGKPRAECIVAGLGELNPDARGVAVVRAPADVLGSCEASDTDLVSSASLVMACGLPDALVHDLGLRCWQLGTPLIVASAAGFMASIRTTVPEHAVVESHAEMKQDLRLTAPFPALLSHVDNIDLGTLDPTDLGHVPFAVIIVKALQKWAAANGLVLGKDTIEIPYRRIGEVRDIIRAMAPASDEENFVEAGNNLNANCSAYEIAFEVSQIISDADASETPTSGSSSDDADLQVSPSTPLPCDNGSKDKFWLMAKALRRFTESEYSNGKLPLSGTIPDMKADTKGYIALQRVYKQKADEDKAEFSKHIHDVLDAAGLPQDYVSQAEIDTYCKNARRLRLLRFTPIHTELKSKPSNIDELAFSEALFHYVMFRSSAMFFEKHRRYPGVPDGDKNVDLDDLVAADAAELETVGNGLLVSWGIADQTVPNGLAAEFARSGHDELHNIASLSGGVIAQEAIKLITHQYVPANNMCIVDGAASKIHVARV</sequence>
<evidence type="ECO:0000256" key="2">
    <source>
        <dbReference type="ARBA" id="ARBA00006868"/>
    </source>
</evidence>
<keyword evidence="8" id="KW-1185">Reference proteome</keyword>
<comment type="pathway">
    <text evidence="1 4">Protein modification; protein neddylation.</text>
</comment>
<evidence type="ECO:0000256" key="1">
    <source>
        <dbReference type="ARBA" id="ARBA00005032"/>
    </source>
</evidence>